<dbReference type="Proteomes" id="UP000035287">
    <property type="component" value="Chromosome"/>
</dbReference>
<protein>
    <submittedName>
        <fullName evidence="1">Uncharacterized protein</fullName>
    </submittedName>
</protein>
<dbReference type="KEGG" id="cna:AB433_07080"/>
<dbReference type="OrthoDB" id="7429148at2"/>
<sequence length="100" mass="11120">MTDTIAAPAGAGTRTRAEQLLARYPDLAETELAELLALFRKKLTAMDQAMIASEEHLARQYTAFKRDHINRFNLHDLRNAGLFVLIVVGPIVAIAFYYAG</sequence>
<keyword evidence="2" id="KW-1185">Reference proteome</keyword>
<proteinExistence type="predicted"/>
<gene>
    <name evidence="1" type="ORF">AB433_07080</name>
</gene>
<evidence type="ECO:0000313" key="2">
    <source>
        <dbReference type="Proteomes" id="UP000035287"/>
    </source>
</evidence>
<evidence type="ECO:0000313" key="1">
    <source>
        <dbReference type="EMBL" id="AKM09797.1"/>
    </source>
</evidence>
<name>A0A0G3XF18_9SPHN</name>
<organism evidence="1 2">
    <name type="scientific">Croceicoccus naphthovorans</name>
    <dbReference type="NCBI Taxonomy" id="1348774"/>
    <lineage>
        <taxon>Bacteria</taxon>
        <taxon>Pseudomonadati</taxon>
        <taxon>Pseudomonadota</taxon>
        <taxon>Alphaproteobacteria</taxon>
        <taxon>Sphingomonadales</taxon>
        <taxon>Erythrobacteraceae</taxon>
        <taxon>Croceicoccus</taxon>
    </lineage>
</organism>
<dbReference type="PATRIC" id="fig|1348774.3.peg.1480"/>
<accession>A0A0G3XF18</accession>
<dbReference type="RefSeq" id="WP_047820482.1">
    <property type="nucleotide sequence ID" value="NZ_CP011770.1"/>
</dbReference>
<reference evidence="1 2" key="1">
    <citation type="submission" date="2015-06" db="EMBL/GenBank/DDBJ databases">
        <authorList>
            <person name="Zeng Y."/>
            <person name="Huang Y."/>
        </authorList>
    </citation>
    <scope>NUCLEOTIDE SEQUENCE [LARGE SCALE GENOMIC DNA]</scope>
    <source>
        <strain evidence="1 2">PQ-2</strain>
    </source>
</reference>
<dbReference type="EMBL" id="CP011770">
    <property type="protein sequence ID" value="AKM09797.1"/>
    <property type="molecule type" value="Genomic_DNA"/>
</dbReference>
<dbReference type="AlphaFoldDB" id="A0A0G3XF18"/>